<organism evidence="1 2">
    <name type="scientific">Scutellospora calospora</name>
    <dbReference type="NCBI Taxonomy" id="85575"/>
    <lineage>
        <taxon>Eukaryota</taxon>
        <taxon>Fungi</taxon>
        <taxon>Fungi incertae sedis</taxon>
        <taxon>Mucoromycota</taxon>
        <taxon>Glomeromycotina</taxon>
        <taxon>Glomeromycetes</taxon>
        <taxon>Diversisporales</taxon>
        <taxon>Gigasporaceae</taxon>
        <taxon>Scutellospora</taxon>
    </lineage>
</organism>
<gene>
    <name evidence="1" type="ORF">SCALOS_LOCUS607</name>
</gene>
<protein>
    <submittedName>
        <fullName evidence="1">11348_t:CDS:1</fullName>
    </submittedName>
</protein>
<sequence length="94" mass="10798">MIPPVIIGVLVAANIIALGIKINRDIKKFKQMSEKTKKKSDSGNKQQGILIKIKDDEITFAYGHNQQYQKSESENKEKKKKLIKPKKEEIDEKM</sequence>
<comment type="caution">
    <text evidence="1">The sequence shown here is derived from an EMBL/GenBank/DDBJ whole genome shotgun (WGS) entry which is preliminary data.</text>
</comment>
<proteinExistence type="predicted"/>
<reference evidence="1" key="1">
    <citation type="submission" date="2021-06" db="EMBL/GenBank/DDBJ databases">
        <authorList>
            <person name="Kallberg Y."/>
            <person name="Tangrot J."/>
            <person name="Rosling A."/>
        </authorList>
    </citation>
    <scope>NUCLEOTIDE SEQUENCE</scope>
    <source>
        <strain evidence="1">AU212A</strain>
    </source>
</reference>
<dbReference type="Proteomes" id="UP000789860">
    <property type="component" value="Unassembled WGS sequence"/>
</dbReference>
<evidence type="ECO:0000313" key="2">
    <source>
        <dbReference type="Proteomes" id="UP000789860"/>
    </source>
</evidence>
<keyword evidence="2" id="KW-1185">Reference proteome</keyword>
<accession>A0ACA9JXC4</accession>
<name>A0ACA9JXC4_9GLOM</name>
<evidence type="ECO:0000313" key="1">
    <source>
        <dbReference type="EMBL" id="CAG8440795.1"/>
    </source>
</evidence>
<dbReference type="EMBL" id="CAJVPM010000298">
    <property type="protein sequence ID" value="CAG8440795.1"/>
    <property type="molecule type" value="Genomic_DNA"/>
</dbReference>